<dbReference type="Proteomes" id="UP000577707">
    <property type="component" value="Unassembled WGS sequence"/>
</dbReference>
<protein>
    <submittedName>
        <fullName evidence="1">Uncharacterized protein</fullName>
    </submittedName>
</protein>
<dbReference type="EMBL" id="JACHXG010000003">
    <property type="protein sequence ID" value="MBB3088397.1"/>
    <property type="molecule type" value="Genomic_DNA"/>
</dbReference>
<accession>A0A7W5A2B8</accession>
<reference evidence="1 2" key="1">
    <citation type="submission" date="2020-08" db="EMBL/GenBank/DDBJ databases">
        <title>Genomic Encyclopedia of Type Strains, Phase III (KMG-III): the genomes of soil and plant-associated and newly described type strains.</title>
        <authorList>
            <person name="Whitman W."/>
        </authorList>
    </citation>
    <scope>NUCLEOTIDE SEQUENCE [LARGE SCALE GENOMIC DNA]</scope>
    <source>
        <strain evidence="1 2">CECT 3302</strain>
    </source>
</reference>
<gene>
    <name evidence="1" type="ORF">FHS12_001338</name>
</gene>
<evidence type="ECO:0000313" key="1">
    <source>
        <dbReference type="EMBL" id="MBB3088397.1"/>
    </source>
</evidence>
<name>A0A7W5A2B8_9ACTN</name>
<sequence>MRMAPARVGYVDGVSKRERDLVRRLLDAGGTTYA</sequence>
<comment type="caution">
    <text evidence="1">The sequence shown here is derived from an EMBL/GenBank/DDBJ whole genome shotgun (WGS) entry which is preliminary data.</text>
</comment>
<keyword evidence="2" id="KW-1185">Reference proteome</keyword>
<evidence type="ECO:0000313" key="2">
    <source>
        <dbReference type="Proteomes" id="UP000577707"/>
    </source>
</evidence>
<proteinExistence type="predicted"/>
<dbReference type="AlphaFoldDB" id="A0A7W5A2B8"/>
<organism evidence="1 2">
    <name type="scientific">Nocardioides albus</name>
    <dbReference type="NCBI Taxonomy" id="1841"/>
    <lineage>
        <taxon>Bacteria</taxon>
        <taxon>Bacillati</taxon>
        <taxon>Actinomycetota</taxon>
        <taxon>Actinomycetes</taxon>
        <taxon>Propionibacteriales</taxon>
        <taxon>Nocardioidaceae</taxon>
        <taxon>Nocardioides</taxon>
    </lineage>
</organism>